<gene>
    <name evidence="1" type="ORF">AO356_16380</name>
</gene>
<dbReference type="RefSeq" id="WP_060740635.1">
    <property type="nucleotide sequence ID" value="NZ_CP012831.1"/>
</dbReference>
<accession>A0A0N9X0N0</accession>
<proteinExistence type="predicted"/>
<dbReference type="OrthoDB" id="6989771at2"/>
<evidence type="ECO:0008006" key="3">
    <source>
        <dbReference type="Google" id="ProtNLM"/>
    </source>
</evidence>
<reference evidence="1 2" key="2">
    <citation type="journal article" date="2018" name="Nature">
        <title>Mutant phenotypes for thousands of bacterial genes of unknown function.</title>
        <authorList>
            <person name="Price M.N."/>
            <person name="Wetmore K.M."/>
            <person name="Waters R.J."/>
            <person name="Callaghan M."/>
            <person name="Ray J."/>
            <person name="Liu H."/>
            <person name="Kuehl J.V."/>
            <person name="Melnyk R.A."/>
            <person name="Lamson J.S."/>
            <person name="Suh Y."/>
            <person name="Carlson H.K."/>
            <person name="Esquivel Z."/>
            <person name="Sadeeshkumar H."/>
            <person name="Chakraborty R."/>
            <person name="Zane G.M."/>
            <person name="Rubin B.E."/>
            <person name="Wall J.D."/>
            <person name="Visel A."/>
            <person name="Bristow J."/>
            <person name="Blow M.J."/>
            <person name="Arkin A.P."/>
            <person name="Deutschbauer A.M."/>
        </authorList>
    </citation>
    <scope>NUCLEOTIDE SEQUENCE [LARGE SCALE GENOMIC DNA]</scope>
    <source>
        <strain evidence="1 2">FW300-N2C3</strain>
    </source>
</reference>
<name>A0A0N9X0N0_PSEFL</name>
<evidence type="ECO:0000313" key="2">
    <source>
        <dbReference type="Proteomes" id="UP000059425"/>
    </source>
</evidence>
<evidence type="ECO:0000313" key="1">
    <source>
        <dbReference type="EMBL" id="ALI08326.1"/>
    </source>
</evidence>
<reference evidence="2" key="1">
    <citation type="submission" date="2015-09" db="EMBL/GenBank/DDBJ databases">
        <title>Whole genome sequence of Pseudomonas fluorescens FW300-N2C3.</title>
        <authorList>
            <person name="Ray J."/>
            <person name="Melnyk R."/>
            <person name="Deutschbauer A."/>
        </authorList>
    </citation>
    <scope>NUCLEOTIDE SEQUENCE [LARGE SCALE GENOMIC DNA]</scope>
    <source>
        <strain evidence="2">FW300-N2C3</strain>
    </source>
</reference>
<dbReference type="EMBL" id="CP012831">
    <property type="protein sequence ID" value="ALI08326.1"/>
    <property type="molecule type" value="Genomic_DNA"/>
</dbReference>
<dbReference type="Proteomes" id="UP000059425">
    <property type="component" value="Chromosome"/>
</dbReference>
<sequence>MRTLTVSFSANSQGSSDGEPDWVYIYLRPTELMSLHLRQDIIAYALSGSHWVSWEGRDILLEQSQSLRLSAGKALIDGTGVLQLALAPAPQETIKRLGQWRIAPLLPSRALPLRIEIR</sequence>
<dbReference type="AlphaFoldDB" id="A0A0N9X0N0"/>
<protein>
    <recommendedName>
        <fullName evidence="3">AraC family transcriptional regulator</fullName>
    </recommendedName>
</protein>
<organism evidence="1 2">
    <name type="scientific">Pseudomonas fluorescens</name>
    <dbReference type="NCBI Taxonomy" id="294"/>
    <lineage>
        <taxon>Bacteria</taxon>
        <taxon>Pseudomonadati</taxon>
        <taxon>Pseudomonadota</taxon>
        <taxon>Gammaproteobacteria</taxon>
        <taxon>Pseudomonadales</taxon>
        <taxon>Pseudomonadaceae</taxon>
        <taxon>Pseudomonas</taxon>
    </lineage>
</organism>